<dbReference type="InterPro" id="IPR015797">
    <property type="entry name" value="NUDIX_hydrolase-like_dom_sf"/>
</dbReference>
<evidence type="ECO:0000259" key="2">
    <source>
        <dbReference type="PROSITE" id="PS51462"/>
    </source>
</evidence>
<dbReference type="InterPro" id="IPR051325">
    <property type="entry name" value="Nudix_hydrolase_domain"/>
</dbReference>
<gene>
    <name evidence="3" type="ORF">SAMN04487947_0145</name>
</gene>
<evidence type="ECO:0000313" key="4">
    <source>
        <dbReference type="Proteomes" id="UP000198531"/>
    </source>
</evidence>
<dbReference type="EMBL" id="FOYT01000001">
    <property type="protein sequence ID" value="SFR34325.1"/>
    <property type="molecule type" value="Genomic_DNA"/>
</dbReference>
<feature type="domain" description="Nudix hydrolase" evidence="2">
    <location>
        <begin position="30"/>
        <end position="154"/>
    </location>
</feature>
<dbReference type="InterPro" id="IPR000086">
    <property type="entry name" value="NUDIX_hydrolase_dom"/>
</dbReference>
<dbReference type="Proteomes" id="UP000198531">
    <property type="component" value="Unassembled WGS sequence"/>
</dbReference>
<evidence type="ECO:0000313" key="3">
    <source>
        <dbReference type="EMBL" id="SFR34325.1"/>
    </source>
</evidence>
<name>A0A1I6FWH9_9EURY</name>
<dbReference type="GO" id="GO:0006167">
    <property type="term" value="P:AMP biosynthetic process"/>
    <property type="evidence" value="ECO:0007669"/>
    <property type="project" value="TreeGrafter"/>
</dbReference>
<dbReference type="PROSITE" id="PS51462">
    <property type="entry name" value="NUDIX"/>
    <property type="match status" value="1"/>
</dbReference>
<accession>A0A1I6FWH9</accession>
<dbReference type="GO" id="GO:0006754">
    <property type="term" value="P:ATP biosynthetic process"/>
    <property type="evidence" value="ECO:0007669"/>
    <property type="project" value="TreeGrafter"/>
</dbReference>
<reference evidence="4" key="1">
    <citation type="submission" date="2016-10" db="EMBL/GenBank/DDBJ databases">
        <authorList>
            <person name="Varghese N."/>
            <person name="Submissions S."/>
        </authorList>
    </citation>
    <scope>NUCLEOTIDE SEQUENCE [LARGE SCALE GENOMIC DNA]</scope>
    <source>
        <strain evidence="4">CGMCC 1.7736</strain>
    </source>
</reference>
<protein>
    <submittedName>
        <fullName evidence="3">8-oxo-dGTP diphosphatase</fullName>
    </submittedName>
</protein>
<keyword evidence="4" id="KW-1185">Reference proteome</keyword>
<keyword evidence="1" id="KW-0378">Hydrolase</keyword>
<dbReference type="STRING" id="553469.SAMN04487947_0145"/>
<evidence type="ECO:0000256" key="1">
    <source>
        <dbReference type="ARBA" id="ARBA00022801"/>
    </source>
</evidence>
<organism evidence="3 4">
    <name type="scientific">Halogeometricum rufum</name>
    <dbReference type="NCBI Taxonomy" id="553469"/>
    <lineage>
        <taxon>Archaea</taxon>
        <taxon>Methanobacteriati</taxon>
        <taxon>Methanobacteriota</taxon>
        <taxon>Stenosarchaea group</taxon>
        <taxon>Halobacteria</taxon>
        <taxon>Halobacteriales</taxon>
        <taxon>Haloferacaceae</taxon>
        <taxon>Halogeometricum</taxon>
    </lineage>
</organism>
<dbReference type="AlphaFoldDB" id="A0A1I6FWH9"/>
<dbReference type="GO" id="GO:0004081">
    <property type="term" value="F:bis(5'-nucleosyl)-tetraphosphatase (asymmetrical) activity"/>
    <property type="evidence" value="ECO:0007669"/>
    <property type="project" value="TreeGrafter"/>
</dbReference>
<dbReference type="Pfam" id="PF00293">
    <property type="entry name" value="NUDIX"/>
    <property type="match status" value="1"/>
</dbReference>
<dbReference type="PANTHER" id="PTHR21340">
    <property type="entry name" value="DIADENOSINE 5,5-P1,P4-TETRAPHOSPHATE PYROPHOSPHOHYDROLASE MUTT"/>
    <property type="match status" value="1"/>
</dbReference>
<dbReference type="Gene3D" id="3.90.79.10">
    <property type="entry name" value="Nucleoside Triphosphate Pyrophosphohydrolase"/>
    <property type="match status" value="1"/>
</dbReference>
<dbReference type="PANTHER" id="PTHR21340:SF0">
    <property type="entry name" value="BIS(5'-NUCLEOSYL)-TETRAPHOSPHATASE [ASYMMETRICAL]"/>
    <property type="match status" value="1"/>
</dbReference>
<proteinExistence type="predicted"/>
<dbReference type="CDD" id="cd03673">
    <property type="entry name" value="NUDIX_Ap6A_hydrolase"/>
    <property type="match status" value="1"/>
</dbReference>
<sequence>MNYTNIGRKNCVSSAGAERLLPRPSDDYAMVVFAAGGVLERDDGRRCVLHRPRYDDWVLPKGTVEPGESLVETALREVTEEAQCDVALGPVAGRLQYDVAAGPKVVVFWRMSLVRERPFRANAEVDERTWFAPADACDRLTYDNERELLRRTLDER</sequence>
<dbReference type="SUPFAM" id="SSF55811">
    <property type="entry name" value="Nudix"/>
    <property type="match status" value="1"/>
</dbReference>